<dbReference type="Pfam" id="PF00022">
    <property type="entry name" value="Actin"/>
    <property type="match status" value="1"/>
</dbReference>
<feature type="region of interest" description="Disordered" evidence="2">
    <location>
        <begin position="111"/>
        <end position="164"/>
    </location>
</feature>
<feature type="non-terminal residue" evidence="4">
    <location>
        <position position="594"/>
    </location>
</feature>
<dbReference type="Gene3D" id="3.90.640.10">
    <property type="entry name" value="Actin, Chain A, domain 4"/>
    <property type="match status" value="1"/>
</dbReference>
<feature type="domain" description="PH" evidence="3">
    <location>
        <begin position="1"/>
        <end position="87"/>
    </location>
</feature>
<sequence length="594" mass="66140">MESVLEFSKLNGWKSYYYTLSNKGELQKYSHNKAKQTILVNNQTEYGQNKDNKLSFWITSQDKTYKFRSQEEPIVDSWCQAFKKAGAKQVQDNSKLFIGFTHLRRRSLVDQTSTTFSPVAHQPSTPTTTSDTKIKSLSKLLSLRKNPTRSAGNTPISNQTSNPLTSSQILEPLNIIVPTIQEQQDQDVKVQITNHTNKTLKLETNSAPTFDSPLSPRYNQNSSIVADFGSGGIKAGLSGRDKPHTIIDTLVGRPREKQSMLTPTSTSSTSTAQQLSTDKIYMGKQVQAMRGILSLSRPIQRGLVSDWDDMEHLYHHVLDQYANDERYLLMTEPPHNIRKHREKQCMIMFETFRSPGYYVTGGSALSLYATGRVSGLVVDVGEGVSSCVPIYQGCAISHASNKINVAGGDLNHYLSDLLAQEHPAWKGHAGSTSLIEVVRDIKENVCRVKNKNDFDLGQLKQEYTLPDGTVLSMNENCIYQCAEALFDTSLIGVESPGLPKLCYQSVFSCDVDLRRVLVENVIMAGGSTLMKGFDIRLGSEIDAMTPAGVKCHITSPHDRQYVQWTGGSILASLSEFHRMAISKQEYEEIGPQCV</sequence>
<dbReference type="FunFam" id="3.30.420.40:FF:000050">
    <property type="entry name" value="Actin, alpha skeletal muscle"/>
    <property type="match status" value="1"/>
</dbReference>
<dbReference type="PROSITE" id="PS50003">
    <property type="entry name" value="PH_DOMAIN"/>
    <property type="match status" value="1"/>
</dbReference>
<organism evidence="4 5">
    <name type="scientific">Acrasis kona</name>
    <dbReference type="NCBI Taxonomy" id="1008807"/>
    <lineage>
        <taxon>Eukaryota</taxon>
        <taxon>Discoba</taxon>
        <taxon>Heterolobosea</taxon>
        <taxon>Tetramitia</taxon>
        <taxon>Eutetramitia</taxon>
        <taxon>Acrasidae</taxon>
        <taxon>Acrasis</taxon>
    </lineage>
</organism>
<dbReference type="Gene3D" id="3.30.420.40">
    <property type="match status" value="2"/>
</dbReference>
<reference evidence="4 5" key="1">
    <citation type="submission" date="2024-03" db="EMBL/GenBank/DDBJ databases">
        <title>The Acrasis kona genome and developmental transcriptomes reveal deep origins of eukaryotic multicellular pathways.</title>
        <authorList>
            <person name="Sheikh S."/>
            <person name="Fu C.-J."/>
            <person name="Brown M.W."/>
            <person name="Baldauf S.L."/>
        </authorList>
    </citation>
    <scope>NUCLEOTIDE SEQUENCE [LARGE SCALE GENOMIC DNA]</scope>
    <source>
        <strain evidence="4 5">ATCC MYA-3509</strain>
    </source>
</reference>
<evidence type="ECO:0000259" key="3">
    <source>
        <dbReference type="PROSITE" id="PS50003"/>
    </source>
</evidence>
<evidence type="ECO:0000313" key="5">
    <source>
        <dbReference type="Proteomes" id="UP001431209"/>
    </source>
</evidence>
<comment type="similarity">
    <text evidence="1">Belongs to the actin family.</text>
</comment>
<dbReference type="SMART" id="SM00268">
    <property type="entry name" value="ACTIN"/>
    <property type="match status" value="1"/>
</dbReference>
<name>A0AAW2ZL38_9EUKA</name>
<dbReference type="InterPro" id="IPR001849">
    <property type="entry name" value="PH_domain"/>
</dbReference>
<feature type="compositionally biased region" description="Low complexity" evidence="2">
    <location>
        <begin position="127"/>
        <end position="145"/>
    </location>
</feature>
<proteinExistence type="inferred from homology"/>
<dbReference type="SUPFAM" id="SSF50729">
    <property type="entry name" value="PH domain-like"/>
    <property type="match status" value="1"/>
</dbReference>
<evidence type="ECO:0000256" key="2">
    <source>
        <dbReference type="SAM" id="MobiDB-lite"/>
    </source>
</evidence>
<evidence type="ECO:0000256" key="1">
    <source>
        <dbReference type="RuleBase" id="RU000487"/>
    </source>
</evidence>
<feature type="compositionally biased region" description="Polar residues" evidence="2">
    <location>
        <begin position="111"/>
        <end position="126"/>
    </location>
</feature>
<dbReference type="SUPFAM" id="SSF53067">
    <property type="entry name" value="Actin-like ATPase domain"/>
    <property type="match status" value="2"/>
</dbReference>
<evidence type="ECO:0000313" key="4">
    <source>
        <dbReference type="EMBL" id="KAL0490119.1"/>
    </source>
</evidence>
<dbReference type="PRINTS" id="PR00190">
    <property type="entry name" value="ACTIN"/>
</dbReference>
<feature type="compositionally biased region" description="Low complexity" evidence="2">
    <location>
        <begin position="259"/>
        <end position="273"/>
    </location>
</feature>
<dbReference type="InterPro" id="IPR004000">
    <property type="entry name" value="Actin"/>
</dbReference>
<feature type="region of interest" description="Disordered" evidence="2">
    <location>
        <begin position="254"/>
        <end position="273"/>
    </location>
</feature>
<feature type="compositionally biased region" description="Polar residues" evidence="2">
    <location>
        <begin position="148"/>
        <end position="164"/>
    </location>
</feature>
<dbReference type="FunFam" id="3.30.420.40:FF:000058">
    <property type="entry name" value="Putative actin-related protein 5"/>
    <property type="match status" value="1"/>
</dbReference>
<dbReference type="PANTHER" id="PTHR11937">
    <property type="entry name" value="ACTIN"/>
    <property type="match status" value="1"/>
</dbReference>
<gene>
    <name evidence="4" type="ORF">AKO1_006637</name>
</gene>
<dbReference type="InterPro" id="IPR043129">
    <property type="entry name" value="ATPase_NBD"/>
</dbReference>
<dbReference type="EMBL" id="JAOPGA020001643">
    <property type="protein sequence ID" value="KAL0490119.1"/>
    <property type="molecule type" value="Genomic_DNA"/>
</dbReference>
<dbReference type="Gene3D" id="2.30.29.30">
    <property type="entry name" value="Pleckstrin-homology domain (PH domain)/Phosphotyrosine-binding domain (PTB)"/>
    <property type="match status" value="1"/>
</dbReference>
<dbReference type="Proteomes" id="UP001431209">
    <property type="component" value="Unassembled WGS sequence"/>
</dbReference>
<comment type="caution">
    <text evidence="4">The sequence shown here is derived from an EMBL/GenBank/DDBJ whole genome shotgun (WGS) entry which is preliminary data.</text>
</comment>
<keyword evidence="5" id="KW-1185">Reference proteome</keyword>
<accession>A0AAW2ZL38</accession>
<dbReference type="InterPro" id="IPR011993">
    <property type="entry name" value="PH-like_dom_sf"/>
</dbReference>
<protein>
    <submittedName>
        <fullName evidence="4">Actin</fullName>
    </submittedName>
</protein>
<dbReference type="AlphaFoldDB" id="A0AAW2ZL38"/>